<dbReference type="Pfam" id="PF07738">
    <property type="entry name" value="Sad1_UNC"/>
    <property type="match status" value="1"/>
</dbReference>
<dbReference type="GO" id="GO:0016020">
    <property type="term" value="C:membrane"/>
    <property type="evidence" value="ECO:0007669"/>
    <property type="project" value="UniProtKB-SubCell"/>
</dbReference>
<keyword evidence="2 5" id="KW-0812">Transmembrane</keyword>
<feature type="transmembrane region" description="Helical" evidence="5">
    <location>
        <begin position="454"/>
        <end position="471"/>
    </location>
</feature>
<dbReference type="InterPro" id="IPR012919">
    <property type="entry name" value="SUN_dom"/>
</dbReference>
<dbReference type="InterPro" id="IPR008979">
    <property type="entry name" value="Galactose-bd-like_sf"/>
</dbReference>
<evidence type="ECO:0000256" key="3">
    <source>
        <dbReference type="ARBA" id="ARBA00022989"/>
    </source>
</evidence>
<dbReference type="PROSITE" id="PS51469">
    <property type="entry name" value="SUN"/>
    <property type="match status" value="1"/>
</dbReference>
<evidence type="ECO:0000256" key="5">
    <source>
        <dbReference type="SAM" id="Phobius"/>
    </source>
</evidence>
<evidence type="ECO:0000256" key="2">
    <source>
        <dbReference type="ARBA" id="ARBA00022692"/>
    </source>
</evidence>
<dbReference type="GO" id="GO:0034975">
    <property type="term" value="P:protein folding in endoplasmic reticulum"/>
    <property type="evidence" value="ECO:0007669"/>
    <property type="project" value="TreeGrafter"/>
</dbReference>
<protein>
    <recommendedName>
        <fullName evidence="6">SUN domain-containing protein</fullName>
    </recommendedName>
</protein>
<keyword evidence="4 5" id="KW-0472">Membrane</keyword>
<evidence type="ECO:0000256" key="1">
    <source>
        <dbReference type="ARBA" id="ARBA00004370"/>
    </source>
</evidence>
<feature type="domain" description="SUN" evidence="6">
    <location>
        <begin position="161"/>
        <end position="321"/>
    </location>
</feature>
<dbReference type="Gene3D" id="2.60.120.260">
    <property type="entry name" value="Galactose-binding domain-like"/>
    <property type="match status" value="1"/>
</dbReference>
<keyword evidence="8" id="KW-1185">Reference proteome</keyword>
<dbReference type="Proteomes" id="UP000326396">
    <property type="component" value="Linkage Group LG4"/>
</dbReference>
<sequence length="508" mass="57952">MKKFIVNDASTDVQLHPENLKLFIKKGEKDSFLRLSLPIIITFWFPFMVSFSASRPNHGNEGNMGVFSRNVTNMSSYPYLENQGLNHTERVILGFNISKIYSSSNKYKHELEEPEDNPIQETSPEEELFWKILGCSTFVCERQLQDIYLENKQEEVQTGGAHLVPSGLINITHRLESDGTKYNYAAASKGAKVVAHDKEAKGASSILDEDHDMYLRNPCSVANKFVVIELAEETLVDAIRIANFEHHSSNFKQFELSGSLVFPTETWYELGTFVADNVKHSQYFKLPEPKWVRYIMLRLVTHYGSEFYCTLSVFEAYGVDAIEKMLEDLIMASGESTDRKLSNPNQTVFSEYNGFKKISGEFDRKIEGNDDASKKPVMVTKVPETVTKGNGRIHGDAVLKILMQKEMEFTDLEPWKASVSFRLESIVKENIMLRQDIEKIGKDEERLDKTEYCLLSVSFCVTVVVAIKILWDITSNASVDSKKSKRVWRRLLVFTSGIFMAAITLTFF</sequence>
<dbReference type="AlphaFoldDB" id="A0A5N6MVN0"/>
<comment type="subcellular location">
    <subcellularLocation>
        <location evidence="1">Membrane</location>
    </subcellularLocation>
</comment>
<feature type="transmembrane region" description="Helical" evidence="5">
    <location>
        <begin position="32"/>
        <end position="53"/>
    </location>
</feature>
<organism evidence="7 8">
    <name type="scientific">Mikania micrantha</name>
    <name type="common">bitter vine</name>
    <dbReference type="NCBI Taxonomy" id="192012"/>
    <lineage>
        <taxon>Eukaryota</taxon>
        <taxon>Viridiplantae</taxon>
        <taxon>Streptophyta</taxon>
        <taxon>Embryophyta</taxon>
        <taxon>Tracheophyta</taxon>
        <taxon>Spermatophyta</taxon>
        <taxon>Magnoliopsida</taxon>
        <taxon>eudicotyledons</taxon>
        <taxon>Gunneridae</taxon>
        <taxon>Pentapetalae</taxon>
        <taxon>asterids</taxon>
        <taxon>campanulids</taxon>
        <taxon>Asterales</taxon>
        <taxon>Asteraceae</taxon>
        <taxon>Asteroideae</taxon>
        <taxon>Heliantheae alliance</taxon>
        <taxon>Eupatorieae</taxon>
        <taxon>Mikania</taxon>
    </lineage>
</organism>
<feature type="transmembrane region" description="Helical" evidence="5">
    <location>
        <begin position="491"/>
        <end position="507"/>
    </location>
</feature>
<evidence type="ECO:0000313" key="8">
    <source>
        <dbReference type="Proteomes" id="UP000326396"/>
    </source>
</evidence>
<reference evidence="7 8" key="1">
    <citation type="submission" date="2019-05" db="EMBL/GenBank/DDBJ databases">
        <title>Mikania micrantha, genome provides insights into the molecular mechanism of rapid growth.</title>
        <authorList>
            <person name="Liu B."/>
        </authorList>
    </citation>
    <scope>NUCLEOTIDE SEQUENCE [LARGE SCALE GENOMIC DNA]</scope>
    <source>
        <strain evidence="7">NLD-2019</strain>
        <tissue evidence="7">Leaf</tissue>
    </source>
</reference>
<dbReference type="GO" id="GO:0005737">
    <property type="term" value="C:cytoplasm"/>
    <property type="evidence" value="ECO:0007669"/>
    <property type="project" value="TreeGrafter"/>
</dbReference>
<gene>
    <name evidence="7" type="ORF">E3N88_27019</name>
</gene>
<comment type="caution">
    <text evidence="7">The sequence shown here is derived from an EMBL/GenBank/DDBJ whole genome shotgun (WGS) entry which is preliminary data.</text>
</comment>
<name>A0A5N6MVN0_9ASTR</name>
<dbReference type="PANTHER" id="PTHR12953">
    <property type="entry name" value="MEMBRANE PROTEIN CH1 RELATED"/>
    <property type="match status" value="1"/>
</dbReference>
<dbReference type="EMBL" id="SZYD01000014">
    <property type="protein sequence ID" value="KAD4178428.1"/>
    <property type="molecule type" value="Genomic_DNA"/>
</dbReference>
<evidence type="ECO:0000313" key="7">
    <source>
        <dbReference type="EMBL" id="KAD4178428.1"/>
    </source>
</evidence>
<keyword evidence="3 5" id="KW-1133">Transmembrane helix</keyword>
<accession>A0A5N6MVN0</accession>
<evidence type="ECO:0000256" key="4">
    <source>
        <dbReference type="ARBA" id="ARBA00023136"/>
    </source>
</evidence>
<proteinExistence type="predicted"/>
<dbReference type="InterPro" id="IPR045120">
    <property type="entry name" value="Suco/Slp1-like"/>
</dbReference>
<dbReference type="SUPFAM" id="SSF49785">
    <property type="entry name" value="Galactose-binding domain-like"/>
    <property type="match status" value="1"/>
</dbReference>
<dbReference type="PANTHER" id="PTHR12953:SF8">
    <property type="entry name" value="GALACTOSE-BINDING-LIKE DOMAIN SUPERFAMILY, SUN DOMAIN-CONTAINING PROTEIN"/>
    <property type="match status" value="1"/>
</dbReference>
<evidence type="ECO:0000259" key="6">
    <source>
        <dbReference type="PROSITE" id="PS51469"/>
    </source>
</evidence>
<dbReference type="OrthoDB" id="266334at2759"/>